<name>A0A1Y6ELR3_9SPHN</name>
<dbReference type="SUPFAM" id="SSF56925">
    <property type="entry name" value="OMPA-like"/>
    <property type="match status" value="1"/>
</dbReference>
<dbReference type="InterPro" id="IPR027385">
    <property type="entry name" value="Beta-barrel_OMP"/>
</dbReference>
<organism evidence="3 4">
    <name type="scientific">Altererythrobacter xiamenensis</name>
    <dbReference type="NCBI Taxonomy" id="1316679"/>
    <lineage>
        <taxon>Bacteria</taxon>
        <taxon>Pseudomonadati</taxon>
        <taxon>Pseudomonadota</taxon>
        <taxon>Alphaproteobacteria</taxon>
        <taxon>Sphingomonadales</taxon>
        <taxon>Erythrobacteraceae</taxon>
        <taxon>Altererythrobacter</taxon>
    </lineage>
</organism>
<protein>
    <submittedName>
        <fullName evidence="3">Outer membrane autotransporter barrel domain-containing protein</fullName>
    </submittedName>
</protein>
<dbReference type="NCBIfam" id="TIGR01414">
    <property type="entry name" value="autotrans_barl"/>
    <property type="match status" value="1"/>
</dbReference>
<dbReference type="Gene3D" id="2.40.128.130">
    <property type="entry name" value="Autotransporter beta-domain"/>
    <property type="match status" value="1"/>
</dbReference>
<evidence type="ECO:0000313" key="3">
    <source>
        <dbReference type="EMBL" id="SMQ63269.1"/>
    </source>
</evidence>
<evidence type="ECO:0000259" key="2">
    <source>
        <dbReference type="Pfam" id="PF13505"/>
    </source>
</evidence>
<reference evidence="4" key="1">
    <citation type="submission" date="2017-04" db="EMBL/GenBank/DDBJ databases">
        <authorList>
            <person name="Varghese N."/>
            <person name="Submissions S."/>
        </authorList>
    </citation>
    <scope>NUCLEOTIDE SEQUENCE [LARGE SCALE GENOMIC DNA]</scope>
</reference>
<proteinExistence type="predicted"/>
<gene>
    <name evidence="3" type="ORF">SAMN06297468_0829</name>
</gene>
<keyword evidence="4" id="KW-1185">Reference proteome</keyword>
<feature type="domain" description="Outer membrane protein beta-barrel" evidence="2">
    <location>
        <begin position="15"/>
        <end position="178"/>
    </location>
</feature>
<sequence length="197" mass="21163">MKYCIGAIIISVTIASPALAEGRAELRIGLDDLSVDDSETTISGSGLSYGAEVGYDFQIADKIFLGPYASFDLSNFDKGTDENDPENDFITFKHGLSVGARIGADVGGALVFAKAGYSNGTLRVVNDDSGVFDEEFGFDGIQVGGGIELDITQRLYIKAEADYSMYSRDRFDTVSVTEENEVEIDRLQVLAGVGLRI</sequence>
<dbReference type="RefSeq" id="WP_086436705.1">
    <property type="nucleotide sequence ID" value="NZ_FXWG01000001.1"/>
</dbReference>
<dbReference type="InterPro" id="IPR011250">
    <property type="entry name" value="OMP/PagP_B-barrel"/>
</dbReference>
<dbReference type="OrthoDB" id="7407648at2"/>
<dbReference type="InterPro" id="IPR036709">
    <property type="entry name" value="Autotransporte_beta_dom_sf"/>
</dbReference>
<keyword evidence="1" id="KW-0732">Signal</keyword>
<dbReference type="EMBL" id="FXWG01000001">
    <property type="protein sequence ID" value="SMQ63269.1"/>
    <property type="molecule type" value="Genomic_DNA"/>
</dbReference>
<evidence type="ECO:0000256" key="1">
    <source>
        <dbReference type="ARBA" id="ARBA00022729"/>
    </source>
</evidence>
<accession>A0A1Y6ELR3</accession>
<dbReference type="GO" id="GO:0019867">
    <property type="term" value="C:outer membrane"/>
    <property type="evidence" value="ECO:0007669"/>
    <property type="project" value="InterPro"/>
</dbReference>
<dbReference type="Proteomes" id="UP000194420">
    <property type="component" value="Unassembled WGS sequence"/>
</dbReference>
<dbReference type="AlphaFoldDB" id="A0A1Y6ELR3"/>
<dbReference type="Pfam" id="PF13505">
    <property type="entry name" value="OMP_b-brl"/>
    <property type="match status" value="1"/>
</dbReference>
<evidence type="ECO:0000313" key="4">
    <source>
        <dbReference type="Proteomes" id="UP000194420"/>
    </source>
</evidence>
<dbReference type="InterPro" id="IPR006315">
    <property type="entry name" value="OM_autotransptr_brl_dom"/>
</dbReference>